<dbReference type="AlphaFoldDB" id="A0A9W6C7G2"/>
<sequence length="294" mass="33549">MKHSLIQLDSFINATRPLGLLGVKINIGKTLVGEWYLEEEHRRNVYSAAKSFTVCAVGFALQENLLSLDEKLTDAFAEDLPSTISENLSCATVKDLLTMHLGQERSYLRDAERPLLESDNWVRLSLRFPFLYSPGSKFVYNNVGPYLAGVLVQRRAKCNLVEYLTPRLFTYLGIKNPTWETDPLGNTFGSAGLMLTLSELHRFGLFCLQQGKWNGNQLLDSDWINECSRQHYDAPYGYCFWCGKHHSFRADGKYSQLSIIFPDEQAVVTTFAECRDGDRFLNAVYELLYPQISR</sequence>
<gene>
    <name evidence="2" type="ORF">Selli1_13010</name>
</gene>
<evidence type="ECO:0000313" key="2">
    <source>
        <dbReference type="EMBL" id="GLG04127.1"/>
    </source>
</evidence>
<evidence type="ECO:0000259" key="1">
    <source>
        <dbReference type="Pfam" id="PF00144"/>
    </source>
</evidence>
<comment type="caution">
    <text evidence="2">The sequence shown here is derived from an EMBL/GenBank/DDBJ whole genome shotgun (WGS) entry which is preliminary data.</text>
</comment>
<dbReference type="Gene3D" id="3.40.710.10">
    <property type="entry name" value="DD-peptidase/beta-lactamase superfamily"/>
    <property type="match status" value="1"/>
</dbReference>
<organism evidence="2 3">
    <name type="scientific">Sellimonas catena</name>
    <dbReference type="NCBI Taxonomy" id="2994035"/>
    <lineage>
        <taxon>Bacteria</taxon>
        <taxon>Bacillati</taxon>
        <taxon>Bacillota</taxon>
        <taxon>Clostridia</taxon>
        <taxon>Lachnospirales</taxon>
        <taxon>Lachnospiraceae</taxon>
        <taxon>Sellimonas</taxon>
    </lineage>
</organism>
<dbReference type="InterPro" id="IPR012338">
    <property type="entry name" value="Beta-lactam/transpept-like"/>
</dbReference>
<feature type="domain" description="Beta-lactamase-related" evidence="1">
    <location>
        <begin position="38"/>
        <end position="276"/>
    </location>
</feature>
<keyword evidence="2" id="KW-0378">Hydrolase</keyword>
<name>A0A9W6C7G2_9FIRM</name>
<dbReference type="RefSeq" id="WP_281872538.1">
    <property type="nucleotide sequence ID" value="NZ_BSBO01000011.1"/>
</dbReference>
<dbReference type="Proteomes" id="UP001145145">
    <property type="component" value="Unassembled WGS sequence"/>
</dbReference>
<keyword evidence="3" id="KW-1185">Reference proteome</keyword>
<dbReference type="EMBL" id="BSBO01000011">
    <property type="protein sequence ID" value="GLG04127.1"/>
    <property type="molecule type" value="Genomic_DNA"/>
</dbReference>
<dbReference type="InterPro" id="IPR001466">
    <property type="entry name" value="Beta-lactam-related"/>
</dbReference>
<dbReference type="SUPFAM" id="SSF56601">
    <property type="entry name" value="beta-lactamase/transpeptidase-like"/>
    <property type="match status" value="1"/>
</dbReference>
<accession>A0A9W6C7G2</accession>
<dbReference type="Pfam" id="PF00144">
    <property type="entry name" value="Beta-lactamase"/>
    <property type="match status" value="1"/>
</dbReference>
<protein>
    <submittedName>
        <fullName evidence="2">6-aminohexanoate-dimer hydrolase</fullName>
    </submittedName>
</protein>
<dbReference type="PANTHER" id="PTHR43283">
    <property type="entry name" value="BETA-LACTAMASE-RELATED"/>
    <property type="match status" value="1"/>
</dbReference>
<proteinExistence type="predicted"/>
<dbReference type="InterPro" id="IPR050789">
    <property type="entry name" value="Diverse_Enzym_Activities"/>
</dbReference>
<dbReference type="GO" id="GO:0016787">
    <property type="term" value="F:hydrolase activity"/>
    <property type="evidence" value="ECO:0007669"/>
    <property type="project" value="UniProtKB-KW"/>
</dbReference>
<dbReference type="PANTHER" id="PTHR43283:SF7">
    <property type="entry name" value="BETA-LACTAMASE-RELATED DOMAIN-CONTAINING PROTEIN"/>
    <property type="match status" value="1"/>
</dbReference>
<evidence type="ECO:0000313" key="3">
    <source>
        <dbReference type="Proteomes" id="UP001145145"/>
    </source>
</evidence>
<reference evidence="2 3" key="1">
    <citation type="journal article" date="2023" name="Int. J. Syst. Evol. Microbiol.">
        <title>Sellimonas catena sp. nov., isolated from human faeces.</title>
        <authorList>
            <person name="Hisatomi A."/>
            <person name="Ohkuma M."/>
            <person name="Sakamoto M."/>
        </authorList>
    </citation>
    <scope>NUCLEOTIDE SEQUENCE [LARGE SCALE GENOMIC DNA]</scope>
    <source>
        <strain evidence="2 3">12EGH17</strain>
    </source>
</reference>